<keyword evidence="2" id="KW-1185">Reference proteome</keyword>
<dbReference type="AlphaFoldDB" id="A0A423SHM8"/>
<evidence type="ECO:0008006" key="3">
    <source>
        <dbReference type="Google" id="ProtNLM"/>
    </source>
</evidence>
<dbReference type="GO" id="GO:0003676">
    <property type="term" value="F:nucleic acid binding"/>
    <property type="evidence" value="ECO:0007669"/>
    <property type="project" value="InterPro"/>
</dbReference>
<dbReference type="Proteomes" id="UP000283509">
    <property type="component" value="Unassembled WGS sequence"/>
</dbReference>
<reference evidence="1 2" key="2">
    <citation type="submission" date="2019-01" db="EMBL/GenBank/DDBJ databases">
        <title>The decoding of complex shrimp genome reveals the adaptation for benthos swimmer, frequently molting mechanism and breeding impact on genome.</title>
        <authorList>
            <person name="Sun Y."/>
            <person name="Gao Y."/>
            <person name="Yu Y."/>
        </authorList>
    </citation>
    <scope>NUCLEOTIDE SEQUENCE [LARGE SCALE GENOMIC DNA]</scope>
    <source>
        <tissue evidence="1">Muscle</tissue>
    </source>
</reference>
<dbReference type="InterPro" id="IPR012337">
    <property type="entry name" value="RNaseH-like_sf"/>
</dbReference>
<sequence length="138" mass="15786">MDDCYSYILTMVNCFTRWPEVTPICDITAETAAKTFLSAWISRFGKPDTVTTDARIRKTAYHPCANGMVERLHRHMKQALTSLSSNRRFPCQSQQLLARDLQQATLRMDDGYAANQRDPPDNRTYTCLQDSRIALMSS</sequence>
<proteinExistence type="predicted"/>
<gene>
    <name evidence="1" type="ORF">C7M84_018438</name>
</gene>
<evidence type="ECO:0000313" key="2">
    <source>
        <dbReference type="Proteomes" id="UP000283509"/>
    </source>
</evidence>
<reference evidence="1 2" key="1">
    <citation type="submission" date="2018-04" db="EMBL/GenBank/DDBJ databases">
        <authorList>
            <person name="Zhang X."/>
            <person name="Yuan J."/>
            <person name="Li F."/>
            <person name="Xiang J."/>
        </authorList>
    </citation>
    <scope>NUCLEOTIDE SEQUENCE [LARGE SCALE GENOMIC DNA]</scope>
    <source>
        <tissue evidence="1">Muscle</tissue>
    </source>
</reference>
<dbReference type="InterPro" id="IPR036397">
    <property type="entry name" value="RNaseH_sf"/>
</dbReference>
<comment type="caution">
    <text evidence="1">The sequence shown here is derived from an EMBL/GenBank/DDBJ whole genome shotgun (WGS) entry which is preliminary data.</text>
</comment>
<dbReference type="EMBL" id="QCYY01003400">
    <property type="protein sequence ID" value="ROT63669.1"/>
    <property type="molecule type" value="Genomic_DNA"/>
</dbReference>
<dbReference type="SUPFAM" id="SSF53098">
    <property type="entry name" value="Ribonuclease H-like"/>
    <property type="match status" value="1"/>
</dbReference>
<organism evidence="1 2">
    <name type="scientific">Penaeus vannamei</name>
    <name type="common">Whiteleg shrimp</name>
    <name type="synonym">Litopenaeus vannamei</name>
    <dbReference type="NCBI Taxonomy" id="6689"/>
    <lineage>
        <taxon>Eukaryota</taxon>
        <taxon>Metazoa</taxon>
        <taxon>Ecdysozoa</taxon>
        <taxon>Arthropoda</taxon>
        <taxon>Crustacea</taxon>
        <taxon>Multicrustacea</taxon>
        <taxon>Malacostraca</taxon>
        <taxon>Eumalacostraca</taxon>
        <taxon>Eucarida</taxon>
        <taxon>Decapoda</taxon>
        <taxon>Dendrobranchiata</taxon>
        <taxon>Penaeoidea</taxon>
        <taxon>Penaeidae</taxon>
        <taxon>Penaeus</taxon>
    </lineage>
</organism>
<name>A0A423SHM8_PENVA</name>
<accession>A0A423SHM8</accession>
<dbReference type="Gene3D" id="3.30.420.10">
    <property type="entry name" value="Ribonuclease H-like superfamily/Ribonuclease H"/>
    <property type="match status" value="2"/>
</dbReference>
<protein>
    <recommendedName>
        <fullName evidence="3">Integrase catalytic domain-containing protein</fullName>
    </recommendedName>
</protein>
<evidence type="ECO:0000313" key="1">
    <source>
        <dbReference type="EMBL" id="ROT63669.1"/>
    </source>
</evidence>